<sequence length="204" mass="22608">MSSQGLRDNRERERKGETDRDRLDGSPSTNARYRSTSPRRTRDTNGVCGLARSPFPLAGDTHHLAAPGRGGTWNVGIGMCPVVPEPREARCRSEGRGRGRGGEGRRGEGTTGTRREQAHKRHDECSGQILHVWSETCRSALGRPPRRRESYSWATAADHGQPGKGRCVCVCAYVACWDEDATSERERGEMRQGRSGQTMSETKR</sequence>
<protein>
    <submittedName>
        <fullName evidence="2">Uncharacterized protein</fullName>
    </submittedName>
</protein>
<dbReference type="EMBL" id="MU842921">
    <property type="protein sequence ID" value="KAK2026145.1"/>
    <property type="molecule type" value="Genomic_DNA"/>
</dbReference>
<feature type="region of interest" description="Disordered" evidence="1">
    <location>
        <begin position="1"/>
        <end position="47"/>
    </location>
</feature>
<feature type="region of interest" description="Disordered" evidence="1">
    <location>
        <begin position="182"/>
        <end position="204"/>
    </location>
</feature>
<dbReference type="AlphaFoldDB" id="A0AAD9M1P2"/>
<feature type="compositionally biased region" description="Basic and acidic residues" evidence="1">
    <location>
        <begin position="182"/>
        <end position="192"/>
    </location>
</feature>
<organism evidence="2 3">
    <name type="scientific">Colletotrichum zoysiae</name>
    <dbReference type="NCBI Taxonomy" id="1216348"/>
    <lineage>
        <taxon>Eukaryota</taxon>
        <taxon>Fungi</taxon>
        <taxon>Dikarya</taxon>
        <taxon>Ascomycota</taxon>
        <taxon>Pezizomycotina</taxon>
        <taxon>Sordariomycetes</taxon>
        <taxon>Hypocreomycetidae</taxon>
        <taxon>Glomerellales</taxon>
        <taxon>Glomerellaceae</taxon>
        <taxon>Colletotrichum</taxon>
        <taxon>Colletotrichum graminicola species complex</taxon>
    </lineage>
</organism>
<keyword evidence="3" id="KW-1185">Reference proteome</keyword>
<comment type="caution">
    <text evidence="2">The sequence shown here is derived from an EMBL/GenBank/DDBJ whole genome shotgun (WGS) entry which is preliminary data.</text>
</comment>
<dbReference type="Proteomes" id="UP001232148">
    <property type="component" value="Unassembled WGS sequence"/>
</dbReference>
<accession>A0AAD9M1P2</accession>
<feature type="region of interest" description="Disordered" evidence="1">
    <location>
        <begin position="87"/>
        <end position="123"/>
    </location>
</feature>
<feature type="compositionally biased region" description="Polar residues" evidence="1">
    <location>
        <begin position="26"/>
        <end position="38"/>
    </location>
</feature>
<proteinExistence type="predicted"/>
<name>A0AAD9M1P2_9PEZI</name>
<evidence type="ECO:0000313" key="2">
    <source>
        <dbReference type="EMBL" id="KAK2026145.1"/>
    </source>
</evidence>
<evidence type="ECO:0000313" key="3">
    <source>
        <dbReference type="Proteomes" id="UP001232148"/>
    </source>
</evidence>
<feature type="compositionally biased region" description="Polar residues" evidence="1">
    <location>
        <begin position="194"/>
        <end position="204"/>
    </location>
</feature>
<gene>
    <name evidence="2" type="ORF">LX32DRAFT_35188</name>
</gene>
<reference evidence="2" key="1">
    <citation type="submission" date="2021-06" db="EMBL/GenBank/DDBJ databases">
        <title>Comparative genomics, transcriptomics and evolutionary studies reveal genomic signatures of adaptation to plant cell wall in hemibiotrophic fungi.</title>
        <authorList>
            <consortium name="DOE Joint Genome Institute"/>
            <person name="Baroncelli R."/>
            <person name="Diaz J.F."/>
            <person name="Benocci T."/>
            <person name="Peng M."/>
            <person name="Battaglia E."/>
            <person name="Haridas S."/>
            <person name="Andreopoulos W."/>
            <person name="Labutti K."/>
            <person name="Pangilinan J."/>
            <person name="Floch G.L."/>
            <person name="Makela M.R."/>
            <person name="Henrissat B."/>
            <person name="Grigoriev I.V."/>
            <person name="Crouch J.A."/>
            <person name="De Vries R.P."/>
            <person name="Sukno S.A."/>
            <person name="Thon M.R."/>
        </authorList>
    </citation>
    <scope>NUCLEOTIDE SEQUENCE</scope>
    <source>
        <strain evidence="2">MAFF235873</strain>
    </source>
</reference>
<feature type="compositionally biased region" description="Basic and acidic residues" evidence="1">
    <location>
        <begin position="7"/>
        <end position="24"/>
    </location>
</feature>
<evidence type="ECO:0000256" key="1">
    <source>
        <dbReference type="SAM" id="MobiDB-lite"/>
    </source>
</evidence>